<organism evidence="6 7">
    <name type="scientific">Streptomyces mirabilis</name>
    <dbReference type="NCBI Taxonomy" id="68239"/>
    <lineage>
        <taxon>Bacteria</taxon>
        <taxon>Bacillati</taxon>
        <taxon>Actinomycetota</taxon>
        <taxon>Actinomycetes</taxon>
        <taxon>Kitasatosporales</taxon>
        <taxon>Streptomycetaceae</taxon>
        <taxon>Streptomyces</taxon>
    </lineage>
</organism>
<evidence type="ECO:0000313" key="6">
    <source>
        <dbReference type="EMBL" id="SFG98294.1"/>
    </source>
</evidence>
<dbReference type="InterPro" id="IPR016059">
    <property type="entry name" value="DNA_ligase_ATP-dep_CS"/>
</dbReference>
<dbReference type="PROSITE" id="PS50160">
    <property type="entry name" value="DNA_LIGASE_A3"/>
    <property type="match status" value="1"/>
</dbReference>
<dbReference type="InterPro" id="IPR014146">
    <property type="entry name" value="LigD_ligase_dom"/>
</dbReference>
<evidence type="ECO:0000313" key="7">
    <source>
        <dbReference type="Proteomes" id="UP000181942"/>
    </source>
</evidence>
<dbReference type="Gene3D" id="3.30.470.30">
    <property type="entry name" value="DNA ligase/mRNA capping enzyme"/>
    <property type="match status" value="1"/>
</dbReference>
<dbReference type="PROSITE" id="PS00697">
    <property type="entry name" value="DNA_LIGASE_A1"/>
    <property type="match status" value="1"/>
</dbReference>
<protein>
    <recommendedName>
        <fullName evidence="2">DNA ligase (ATP)</fullName>
        <ecNumber evidence="2">6.5.1.1</ecNumber>
    </recommendedName>
</protein>
<evidence type="ECO:0000256" key="1">
    <source>
        <dbReference type="ARBA" id="ARBA00007572"/>
    </source>
</evidence>
<dbReference type="GO" id="GO:0006281">
    <property type="term" value="P:DNA repair"/>
    <property type="evidence" value="ECO:0007669"/>
    <property type="project" value="InterPro"/>
</dbReference>
<accession>A0A1I2WA49</accession>
<evidence type="ECO:0000256" key="3">
    <source>
        <dbReference type="ARBA" id="ARBA00022598"/>
    </source>
</evidence>
<evidence type="ECO:0000256" key="2">
    <source>
        <dbReference type="ARBA" id="ARBA00012727"/>
    </source>
</evidence>
<comment type="catalytic activity">
    <reaction evidence="4">
        <text>ATP + (deoxyribonucleotide)n-3'-hydroxyl + 5'-phospho-(deoxyribonucleotide)m = (deoxyribonucleotide)n+m + AMP + diphosphate.</text>
        <dbReference type="EC" id="6.5.1.1"/>
    </reaction>
</comment>
<dbReference type="SUPFAM" id="SSF56091">
    <property type="entry name" value="DNA ligase/mRNA capping enzyme, catalytic domain"/>
    <property type="match status" value="1"/>
</dbReference>
<dbReference type="InterPro" id="IPR050191">
    <property type="entry name" value="ATP-dep_DNA_ligase"/>
</dbReference>
<dbReference type="SUPFAM" id="SSF50249">
    <property type="entry name" value="Nucleic acid-binding proteins"/>
    <property type="match status" value="1"/>
</dbReference>
<dbReference type="InterPro" id="IPR012310">
    <property type="entry name" value="DNA_ligase_ATP-dep_cent"/>
</dbReference>
<dbReference type="NCBIfam" id="TIGR02779">
    <property type="entry name" value="NHEJ_ligase_lig"/>
    <property type="match status" value="1"/>
</dbReference>
<name>A0A1I2WA49_9ACTN</name>
<dbReference type="GO" id="GO:0005524">
    <property type="term" value="F:ATP binding"/>
    <property type="evidence" value="ECO:0007669"/>
    <property type="project" value="InterPro"/>
</dbReference>
<dbReference type="Pfam" id="PF04679">
    <property type="entry name" value="DNA_ligase_A_C"/>
    <property type="match status" value="1"/>
</dbReference>
<dbReference type="InterPro" id="IPR012309">
    <property type="entry name" value="DNA_ligase_ATP-dep_C"/>
</dbReference>
<dbReference type="CDD" id="cd07971">
    <property type="entry name" value="OBF_DNA_ligase_LigD"/>
    <property type="match status" value="1"/>
</dbReference>
<sequence length="340" mass="38345">MRAGLLDRLPVEQRERLRCSPPDRRAVDRPMLAVLSDRRTFGGGWLFERKLDGERALGLRSHDRVQLLSRNGLPLNATYLEVAAALAEQECSDFTVDGEIVALRDGRTDFSLLQRRMQLTDPRAALARGVPVVYFLFDLLRLDGCDTTRLPLRTRKTLLRGAIEFRGPLRFTPHRNHGGQDLLDQACARGWEGLIAKRADSVYVARRSSDWLKLKCVAGQEFVIGGFTEPSGSRAGFGALLLGYYDGGRLRYAGKVGTGFDRATLLDLRRRLEALRQSRSPFEAGPAIRERGARWVRPELVAQIGFTEWTRDGMLRHPRFLGLRFDKKPADVVREMPAFG</sequence>
<dbReference type="EC" id="6.5.1.1" evidence="2"/>
<dbReference type="Proteomes" id="UP000181942">
    <property type="component" value="Unassembled WGS sequence"/>
</dbReference>
<comment type="similarity">
    <text evidence="1">Belongs to the ATP-dependent DNA ligase family.</text>
</comment>
<dbReference type="Pfam" id="PF01068">
    <property type="entry name" value="DNA_ligase_A_M"/>
    <property type="match status" value="1"/>
</dbReference>
<dbReference type="CDD" id="cd07906">
    <property type="entry name" value="Adenylation_DNA_ligase_LigD_LigC"/>
    <property type="match status" value="1"/>
</dbReference>
<dbReference type="Gene3D" id="2.40.50.140">
    <property type="entry name" value="Nucleic acid-binding proteins"/>
    <property type="match status" value="1"/>
</dbReference>
<dbReference type="GO" id="GO:0006310">
    <property type="term" value="P:DNA recombination"/>
    <property type="evidence" value="ECO:0007669"/>
    <property type="project" value="InterPro"/>
</dbReference>
<dbReference type="PANTHER" id="PTHR45674:SF4">
    <property type="entry name" value="DNA LIGASE 1"/>
    <property type="match status" value="1"/>
</dbReference>
<dbReference type="EMBL" id="FONR01000036">
    <property type="protein sequence ID" value="SFG98294.1"/>
    <property type="molecule type" value="Genomic_DNA"/>
</dbReference>
<keyword evidence="3" id="KW-0436">Ligase</keyword>
<dbReference type="InterPro" id="IPR012340">
    <property type="entry name" value="NA-bd_OB-fold"/>
</dbReference>
<dbReference type="OrthoDB" id="3733803at2"/>
<dbReference type="AlphaFoldDB" id="A0A1I2WA49"/>
<evidence type="ECO:0000256" key="4">
    <source>
        <dbReference type="ARBA" id="ARBA00034003"/>
    </source>
</evidence>
<dbReference type="RefSeq" id="WP_075033257.1">
    <property type="nucleotide sequence ID" value="NZ_FONR01000036.1"/>
</dbReference>
<proteinExistence type="inferred from homology"/>
<reference evidence="6 7" key="1">
    <citation type="submission" date="2016-10" db="EMBL/GenBank/DDBJ databases">
        <authorList>
            <person name="de Groot N.N."/>
        </authorList>
    </citation>
    <scope>NUCLEOTIDE SEQUENCE [LARGE SCALE GENOMIC DNA]</scope>
    <source>
        <strain evidence="6 7">OK461</strain>
    </source>
</reference>
<dbReference type="PANTHER" id="PTHR45674">
    <property type="entry name" value="DNA LIGASE 1/3 FAMILY MEMBER"/>
    <property type="match status" value="1"/>
</dbReference>
<gene>
    <name evidence="6" type="ORF">SAMN02787118_13622</name>
</gene>
<evidence type="ECO:0000259" key="5">
    <source>
        <dbReference type="PROSITE" id="PS50160"/>
    </source>
</evidence>
<dbReference type="GO" id="GO:0003910">
    <property type="term" value="F:DNA ligase (ATP) activity"/>
    <property type="evidence" value="ECO:0007669"/>
    <property type="project" value="UniProtKB-EC"/>
</dbReference>
<feature type="domain" description="ATP-dependent DNA ligase family profile" evidence="5">
    <location>
        <begin position="125"/>
        <end position="215"/>
    </location>
</feature>